<dbReference type="OrthoDB" id="9808930at2"/>
<comment type="caution">
    <text evidence="6">The sequence shown here is derived from an EMBL/GenBank/DDBJ whole genome shotgun (WGS) entry which is preliminary data.</text>
</comment>
<sequence length="125" mass="13507">MTDPQTPAPVPGAPDKEERNLAMAAHLLALAGLVVPFGSILGPLILWLIKKDDSAFVAEQGREALNFNITITLASIVAGLLTLVFIGMLLLPVIVVFWLVMTIMAAMKTAAGEHYRYPLTLRLVQ</sequence>
<evidence type="ECO:0000256" key="5">
    <source>
        <dbReference type="SAM" id="Phobius"/>
    </source>
</evidence>
<name>L0W7B2_9GAMM</name>
<dbReference type="AlphaFoldDB" id="L0W7B2"/>
<reference evidence="6 7" key="1">
    <citation type="journal article" date="2012" name="J. Bacteriol.">
        <title>Genome Sequence of the Alkane-Degrading Bacterium Alcanivorax hongdengensis Type Strain A-11-3.</title>
        <authorList>
            <person name="Lai Q."/>
            <person name="Shao Z."/>
        </authorList>
    </citation>
    <scope>NUCLEOTIDE SEQUENCE [LARGE SCALE GENOMIC DNA]</scope>
    <source>
        <strain evidence="6 7">A-11-3</strain>
    </source>
</reference>
<keyword evidence="7" id="KW-1185">Reference proteome</keyword>
<comment type="subcellular location">
    <subcellularLocation>
        <location evidence="1">Membrane</location>
        <topology evidence="1">Multi-pass membrane protein</topology>
    </subcellularLocation>
</comment>
<evidence type="ECO:0000256" key="3">
    <source>
        <dbReference type="ARBA" id="ARBA00022989"/>
    </source>
</evidence>
<dbReference type="PATRIC" id="fig|1177179.3.peg.3341"/>
<dbReference type="STRING" id="1177179.A11A3_17010"/>
<dbReference type="Pfam" id="PF09685">
    <property type="entry name" value="MamF_MmsF"/>
    <property type="match status" value="1"/>
</dbReference>
<feature type="transmembrane region" description="Helical" evidence="5">
    <location>
        <begin position="27"/>
        <end position="49"/>
    </location>
</feature>
<feature type="transmembrane region" description="Helical" evidence="5">
    <location>
        <begin position="69"/>
        <end position="100"/>
    </location>
</feature>
<evidence type="ECO:0000313" key="6">
    <source>
        <dbReference type="EMBL" id="EKF72781.1"/>
    </source>
</evidence>
<accession>L0W7B2</accession>
<dbReference type="eggNOG" id="COG3296">
    <property type="taxonomic scope" value="Bacteria"/>
</dbReference>
<evidence type="ECO:0000256" key="4">
    <source>
        <dbReference type="ARBA" id="ARBA00023136"/>
    </source>
</evidence>
<keyword evidence="2 5" id="KW-0812">Transmembrane</keyword>
<proteinExistence type="predicted"/>
<dbReference type="RefSeq" id="WP_008930565.1">
    <property type="nucleotide sequence ID" value="NZ_AMRJ01000058.1"/>
</dbReference>
<evidence type="ECO:0000313" key="7">
    <source>
        <dbReference type="Proteomes" id="UP000010164"/>
    </source>
</evidence>
<dbReference type="Proteomes" id="UP000010164">
    <property type="component" value="Unassembled WGS sequence"/>
</dbReference>
<keyword evidence="4 5" id="KW-0472">Membrane</keyword>
<organism evidence="6 7">
    <name type="scientific">Alcanivorax hongdengensis A-11-3</name>
    <dbReference type="NCBI Taxonomy" id="1177179"/>
    <lineage>
        <taxon>Bacteria</taxon>
        <taxon>Pseudomonadati</taxon>
        <taxon>Pseudomonadota</taxon>
        <taxon>Gammaproteobacteria</taxon>
        <taxon>Oceanospirillales</taxon>
        <taxon>Alcanivoracaceae</taxon>
        <taxon>Alcanivorax</taxon>
    </lineage>
</organism>
<evidence type="ECO:0000256" key="1">
    <source>
        <dbReference type="ARBA" id="ARBA00004141"/>
    </source>
</evidence>
<dbReference type="EMBL" id="AMRJ01000058">
    <property type="protein sequence ID" value="EKF72781.1"/>
    <property type="molecule type" value="Genomic_DNA"/>
</dbReference>
<keyword evidence="3 5" id="KW-1133">Transmembrane helix</keyword>
<evidence type="ECO:0008006" key="8">
    <source>
        <dbReference type="Google" id="ProtNLM"/>
    </source>
</evidence>
<gene>
    <name evidence="6" type="ORF">A11A3_17010</name>
</gene>
<protein>
    <recommendedName>
        <fullName evidence="8">Orotate phosphoribosyltransferase</fullName>
    </recommendedName>
</protein>
<dbReference type="InterPro" id="IPR019109">
    <property type="entry name" value="MamF_MmsF"/>
</dbReference>
<evidence type="ECO:0000256" key="2">
    <source>
        <dbReference type="ARBA" id="ARBA00022692"/>
    </source>
</evidence>